<dbReference type="OrthoDB" id="1097715at2"/>
<evidence type="ECO:0000256" key="1">
    <source>
        <dbReference type="SAM" id="SignalP"/>
    </source>
</evidence>
<accession>A0A1U7PSY5</accession>
<evidence type="ECO:0000313" key="3">
    <source>
        <dbReference type="Proteomes" id="UP000187261"/>
    </source>
</evidence>
<gene>
    <name evidence="2" type="ORF">SAMN05660493_01368</name>
</gene>
<dbReference type="InterPro" id="IPR025347">
    <property type="entry name" value="DUF4251"/>
</dbReference>
<reference evidence="3" key="1">
    <citation type="submission" date="2016-10" db="EMBL/GenBank/DDBJ databases">
        <authorList>
            <person name="Varghese N."/>
            <person name="Submissions S."/>
        </authorList>
    </citation>
    <scope>NUCLEOTIDE SEQUENCE [LARGE SCALE GENOMIC DNA]</scope>
    <source>
        <strain evidence="3">DSM 19482</strain>
    </source>
</reference>
<name>A0A1U7PSY5_9FLAO</name>
<keyword evidence="1" id="KW-0732">Signal</keyword>
<dbReference type="Pfam" id="PF14059">
    <property type="entry name" value="DUF4251"/>
    <property type="match status" value="1"/>
</dbReference>
<keyword evidence="3" id="KW-1185">Reference proteome</keyword>
<dbReference type="Gene3D" id="2.40.128.410">
    <property type="match status" value="1"/>
</dbReference>
<protein>
    <recommendedName>
        <fullName evidence="4">DUF4251 domain-containing protein</fullName>
    </recommendedName>
</protein>
<organism evidence="2 3">
    <name type="scientific">Epilithonimonas bovis DSM 19482</name>
    <dbReference type="NCBI Taxonomy" id="1121284"/>
    <lineage>
        <taxon>Bacteria</taxon>
        <taxon>Pseudomonadati</taxon>
        <taxon>Bacteroidota</taxon>
        <taxon>Flavobacteriia</taxon>
        <taxon>Flavobacteriales</taxon>
        <taxon>Weeksellaceae</taxon>
        <taxon>Chryseobacterium group</taxon>
        <taxon>Epilithonimonas</taxon>
    </lineage>
</organism>
<evidence type="ECO:0000313" key="2">
    <source>
        <dbReference type="EMBL" id="SIT96675.1"/>
    </source>
</evidence>
<dbReference type="AlphaFoldDB" id="A0A1U7PSY5"/>
<dbReference type="Proteomes" id="UP000187261">
    <property type="component" value="Unassembled WGS sequence"/>
</dbReference>
<feature type="signal peptide" evidence="1">
    <location>
        <begin position="1"/>
        <end position="23"/>
    </location>
</feature>
<proteinExistence type="predicted"/>
<dbReference type="STRING" id="1121284.SAMN05660493_01368"/>
<dbReference type="RefSeq" id="WP_076782890.1">
    <property type="nucleotide sequence ID" value="NZ_FTPU01000012.1"/>
</dbReference>
<dbReference type="EMBL" id="FTPU01000012">
    <property type="protein sequence ID" value="SIT96675.1"/>
    <property type="molecule type" value="Genomic_DNA"/>
</dbReference>
<feature type="chain" id="PRO_5010538591" description="DUF4251 domain-containing protein" evidence="1">
    <location>
        <begin position="24"/>
        <end position="170"/>
    </location>
</feature>
<evidence type="ECO:0008006" key="4">
    <source>
        <dbReference type="Google" id="ProtNLM"/>
    </source>
</evidence>
<sequence>MKKYLIILVVSLCMLSCSSQVYVEPAALSSAIARKEFNFNATNAYPTSGDVIGVMNAMPGAMASRMLRLDPGYGFNLKKDLLSVYLPYFGRAYTANPGDATNGGLRFESKDFTVKPSTTKKGNTLLIITPNDQKANFVFNLEIFKNGSAFLSINSNDRQPISFDGNISVD</sequence>